<keyword evidence="2" id="KW-1277">Toxin-antitoxin system</keyword>
<dbReference type="RefSeq" id="WP_190969216.1">
    <property type="nucleotide sequence ID" value="NZ_JACJTB010000028.1"/>
</dbReference>
<proteinExistence type="inferred from homology"/>
<dbReference type="PANTHER" id="PTHR33755:SF5">
    <property type="entry name" value="TYPE II TOXIN-ANTITOXIN SYSTEM RELE_PARE FAMILY TOXIN"/>
    <property type="match status" value="1"/>
</dbReference>
<dbReference type="EMBL" id="JACJTB010000028">
    <property type="protein sequence ID" value="MBD2596480.1"/>
    <property type="molecule type" value="Genomic_DNA"/>
</dbReference>
<comment type="caution">
    <text evidence="3">The sequence shown here is derived from an EMBL/GenBank/DDBJ whole genome shotgun (WGS) entry which is preliminary data.</text>
</comment>
<dbReference type="InterPro" id="IPR035093">
    <property type="entry name" value="RelE/ParE_toxin_dom_sf"/>
</dbReference>
<dbReference type="SUPFAM" id="SSF143011">
    <property type="entry name" value="RelE-like"/>
    <property type="match status" value="1"/>
</dbReference>
<dbReference type="InterPro" id="IPR051803">
    <property type="entry name" value="TA_system_RelE-like_toxin"/>
</dbReference>
<organism evidence="3 4">
    <name type="scientific">Nostoc spongiaeforme FACHB-130</name>
    <dbReference type="NCBI Taxonomy" id="1357510"/>
    <lineage>
        <taxon>Bacteria</taxon>
        <taxon>Bacillati</taxon>
        <taxon>Cyanobacteriota</taxon>
        <taxon>Cyanophyceae</taxon>
        <taxon>Nostocales</taxon>
        <taxon>Nostocaceae</taxon>
        <taxon>Nostoc</taxon>
    </lineage>
</organism>
<evidence type="ECO:0000313" key="3">
    <source>
        <dbReference type="EMBL" id="MBD2596480.1"/>
    </source>
</evidence>
<accession>A0ABR8FZA5</accession>
<reference evidence="3 4" key="1">
    <citation type="journal article" date="2020" name="ISME J.">
        <title>Comparative genomics reveals insights into cyanobacterial evolution and habitat adaptation.</title>
        <authorList>
            <person name="Chen M.Y."/>
            <person name="Teng W.K."/>
            <person name="Zhao L."/>
            <person name="Hu C.X."/>
            <person name="Zhou Y.K."/>
            <person name="Han B.P."/>
            <person name="Song L.R."/>
            <person name="Shu W.S."/>
        </authorList>
    </citation>
    <scope>NUCLEOTIDE SEQUENCE [LARGE SCALE GENOMIC DNA]</scope>
    <source>
        <strain evidence="3 4">FACHB-130</strain>
    </source>
</reference>
<comment type="similarity">
    <text evidence="1">Belongs to the RelE toxin family.</text>
</comment>
<gene>
    <name evidence="3" type="ORF">H6G74_19395</name>
</gene>
<dbReference type="Proteomes" id="UP000603457">
    <property type="component" value="Unassembled WGS sequence"/>
</dbReference>
<name>A0ABR8FZA5_9NOSO</name>
<dbReference type="Gene3D" id="3.30.2310.20">
    <property type="entry name" value="RelE-like"/>
    <property type="match status" value="1"/>
</dbReference>
<evidence type="ECO:0000313" key="4">
    <source>
        <dbReference type="Proteomes" id="UP000603457"/>
    </source>
</evidence>
<dbReference type="NCBIfam" id="TIGR02385">
    <property type="entry name" value="RelE_StbE"/>
    <property type="match status" value="1"/>
</dbReference>
<dbReference type="InterPro" id="IPR007712">
    <property type="entry name" value="RelE/ParE_toxin"/>
</dbReference>
<evidence type="ECO:0000256" key="2">
    <source>
        <dbReference type="ARBA" id="ARBA00022649"/>
    </source>
</evidence>
<evidence type="ECO:0000256" key="1">
    <source>
        <dbReference type="ARBA" id="ARBA00006226"/>
    </source>
</evidence>
<keyword evidence="4" id="KW-1185">Reference proteome</keyword>
<dbReference type="Pfam" id="PF05016">
    <property type="entry name" value="ParE_toxin"/>
    <property type="match status" value="1"/>
</dbReference>
<sequence length="98" mass="11518">MDYQVILSPKAIGDLEAIVRYIALSNPEAARKLGQQLLEKTKELRQFPLQGQKVPEFNDSHIRQLILKPYRIIYRVEEDKQRISIARFWHSAQESLEL</sequence>
<protein>
    <submittedName>
        <fullName evidence="3">Type II toxin-antitoxin system RelE/ParE family toxin</fullName>
    </submittedName>
</protein>
<dbReference type="PANTHER" id="PTHR33755">
    <property type="entry name" value="TOXIN PARE1-RELATED"/>
    <property type="match status" value="1"/>
</dbReference>